<reference evidence="2 3" key="1">
    <citation type="journal article" date="2011" name="J. Bacteriol.">
        <title>Genome sequence of the mercury-methylating and pleomorphic Desulfovibrio africanus Strain Walvis Bay.</title>
        <authorList>
            <person name="Brown S.D."/>
            <person name="Wall J.D."/>
            <person name="Kucken A.M."/>
            <person name="Gilmour C.C."/>
            <person name="Podar M."/>
            <person name="Brandt C.C."/>
            <person name="Teshima H."/>
            <person name="Detter J.C."/>
            <person name="Han C.S."/>
            <person name="Land M.L."/>
            <person name="Lucas S."/>
            <person name="Han J."/>
            <person name="Pennacchio L."/>
            <person name="Nolan M."/>
            <person name="Pitluck S."/>
            <person name="Woyke T."/>
            <person name="Goodwin L."/>
            <person name="Palumbo A.V."/>
            <person name="Elias D.A."/>
        </authorList>
    </citation>
    <scope>NUCLEOTIDE SEQUENCE [LARGE SCALE GENOMIC DNA]</scope>
    <source>
        <strain evidence="2 3">Walvis Bay</strain>
    </source>
</reference>
<name>F3YYP0_DESAF</name>
<keyword evidence="1" id="KW-1133">Transmembrane helix</keyword>
<dbReference type="Proteomes" id="UP000007844">
    <property type="component" value="Chromosome"/>
</dbReference>
<dbReference type="CDD" id="cd07178">
    <property type="entry name" value="terB_like_YebE"/>
    <property type="match status" value="1"/>
</dbReference>
<evidence type="ECO:0000256" key="1">
    <source>
        <dbReference type="SAM" id="Phobius"/>
    </source>
</evidence>
<dbReference type="SUPFAM" id="SSF158682">
    <property type="entry name" value="TerB-like"/>
    <property type="match status" value="1"/>
</dbReference>
<dbReference type="AlphaFoldDB" id="F3YYP0"/>
<accession>F3YYP0</accession>
<proteinExistence type="predicted"/>
<keyword evidence="1" id="KW-0472">Membrane</keyword>
<organism evidence="2 3">
    <name type="scientific">Desulfocurvibacter africanus subsp. africanus str. Walvis Bay</name>
    <dbReference type="NCBI Taxonomy" id="690850"/>
    <lineage>
        <taxon>Bacteria</taxon>
        <taxon>Pseudomonadati</taxon>
        <taxon>Thermodesulfobacteriota</taxon>
        <taxon>Desulfovibrionia</taxon>
        <taxon>Desulfovibrionales</taxon>
        <taxon>Desulfovibrionaceae</taxon>
        <taxon>Desulfocurvibacter</taxon>
    </lineage>
</organism>
<evidence type="ECO:0008006" key="4">
    <source>
        <dbReference type="Google" id="ProtNLM"/>
    </source>
</evidence>
<dbReference type="RefSeq" id="WP_014261480.1">
    <property type="nucleotide sequence ID" value="NC_016629.1"/>
</dbReference>
<dbReference type="InterPro" id="IPR007486">
    <property type="entry name" value="YebE"/>
</dbReference>
<evidence type="ECO:0000313" key="2">
    <source>
        <dbReference type="EMBL" id="EGJ51866.1"/>
    </source>
</evidence>
<dbReference type="InterPro" id="IPR029024">
    <property type="entry name" value="TerB-like"/>
</dbReference>
<dbReference type="Pfam" id="PF04391">
    <property type="entry name" value="DUF533"/>
    <property type="match status" value="1"/>
</dbReference>
<feature type="transmembrane region" description="Helical" evidence="1">
    <location>
        <begin position="69"/>
        <end position="86"/>
    </location>
</feature>
<sequence>METRGLLDKLLKSGQDLMQKQAGGKATARAGQGSQLGNLISGAGGGALAASTIGLLMGNKMARKMGGKVITYGGLAALGVIAYKAFNNWQQQNKAATPQVQPQTADRLPAPEAELHSKAVLRALIGAAKADGHIDDRERQLIHGEVTGLTGDQEVQSWFDKELHKPLDPAEIAKSATTPEIAAEMYLASLLMVDEQNFMERSYLDELARQMKLEPSFKAELEKQAMEAAG</sequence>
<dbReference type="HOGENOM" id="CLU_068390_2_0_7"/>
<keyword evidence="1" id="KW-0812">Transmembrane</keyword>
<dbReference type="KEGG" id="daf:Desaf_3587"/>
<dbReference type="EMBL" id="CP003221">
    <property type="protein sequence ID" value="EGJ51866.1"/>
    <property type="molecule type" value="Genomic_DNA"/>
</dbReference>
<keyword evidence="3" id="KW-1185">Reference proteome</keyword>
<protein>
    <recommendedName>
        <fullName evidence="4">Tellurite resistance TerB family protein</fullName>
    </recommendedName>
</protein>
<feature type="transmembrane region" description="Helical" evidence="1">
    <location>
        <begin position="39"/>
        <end position="57"/>
    </location>
</feature>
<evidence type="ECO:0000313" key="3">
    <source>
        <dbReference type="Proteomes" id="UP000007844"/>
    </source>
</evidence>
<dbReference type="eggNOG" id="COG2979">
    <property type="taxonomic scope" value="Bacteria"/>
</dbReference>
<dbReference type="STRING" id="690850.Desaf_3587"/>
<dbReference type="Gene3D" id="1.10.3680.10">
    <property type="entry name" value="TerB-like"/>
    <property type="match status" value="1"/>
</dbReference>
<gene>
    <name evidence="2" type="ORF">Desaf_3587</name>
</gene>